<organism evidence="2 3">
    <name type="scientific">Marinobacter segnicrescens</name>
    <dbReference type="NCBI Taxonomy" id="430453"/>
    <lineage>
        <taxon>Bacteria</taxon>
        <taxon>Pseudomonadati</taxon>
        <taxon>Pseudomonadota</taxon>
        <taxon>Gammaproteobacteria</taxon>
        <taxon>Pseudomonadales</taxon>
        <taxon>Marinobacteraceae</taxon>
        <taxon>Marinobacter</taxon>
    </lineage>
</organism>
<sequence>MKKLFVAVLATLVLAGCEGRAIWNDNGKIDEATRDREVWDDNGKAEEATSNREVWDSNGKLDTGDRAIWNDREGNPVIQ</sequence>
<dbReference type="AlphaFoldDB" id="A0A1H9YSS6"/>
<name>A0A1H9YSS6_9GAMM</name>
<gene>
    <name evidence="2" type="ORF">SAMN04487962_101302</name>
</gene>
<feature type="region of interest" description="Disordered" evidence="1">
    <location>
        <begin position="40"/>
        <end position="59"/>
    </location>
</feature>
<feature type="compositionally biased region" description="Basic and acidic residues" evidence="1">
    <location>
        <begin position="40"/>
        <end position="55"/>
    </location>
</feature>
<dbReference type="OrthoDB" id="6370775at2"/>
<dbReference type="Proteomes" id="UP000198762">
    <property type="component" value="Unassembled WGS sequence"/>
</dbReference>
<dbReference type="EMBL" id="FOHZ01000001">
    <property type="protein sequence ID" value="SES71711.1"/>
    <property type="molecule type" value="Genomic_DNA"/>
</dbReference>
<evidence type="ECO:0000313" key="3">
    <source>
        <dbReference type="Proteomes" id="UP000198762"/>
    </source>
</evidence>
<reference evidence="3" key="1">
    <citation type="submission" date="2016-10" db="EMBL/GenBank/DDBJ databases">
        <authorList>
            <person name="Varghese N."/>
            <person name="Submissions S."/>
        </authorList>
    </citation>
    <scope>NUCLEOTIDE SEQUENCE [LARGE SCALE GENOMIC DNA]</scope>
    <source>
        <strain evidence="3">CGMCC 1.6489</strain>
    </source>
</reference>
<dbReference type="STRING" id="430453.SAMN04487962_101302"/>
<dbReference type="PROSITE" id="PS51257">
    <property type="entry name" value="PROKAR_LIPOPROTEIN"/>
    <property type="match status" value="1"/>
</dbReference>
<accession>A0A1H9YSS6</accession>
<evidence type="ECO:0000313" key="2">
    <source>
        <dbReference type="EMBL" id="SES71711.1"/>
    </source>
</evidence>
<evidence type="ECO:0000256" key="1">
    <source>
        <dbReference type="SAM" id="MobiDB-lite"/>
    </source>
</evidence>
<keyword evidence="3" id="KW-1185">Reference proteome</keyword>
<dbReference type="RefSeq" id="WP_091848448.1">
    <property type="nucleotide sequence ID" value="NZ_FOHZ01000001.1"/>
</dbReference>
<evidence type="ECO:0008006" key="4">
    <source>
        <dbReference type="Google" id="ProtNLM"/>
    </source>
</evidence>
<proteinExistence type="predicted"/>
<protein>
    <recommendedName>
        <fullName evidence="4">Lipoprotein</fullName>
    </recommendedName>
</protein>